<dbReference type="Gene3D" id="3.10.450.50">
    <property type="match status" value="1"/>
</dbReference>
<name>A0AAP2CKK7_9BACT</name>
<evidence type="ECO:0000313" key="2">
    <source>
        <dbReference type="Proteomes" id="UP001319104"/>
    </source>
</evidence>
<dbReference type="RefSeq" id="WP_213944415.1">
    <property type="nucleotide sequence ID" value="NZ_JAHBGI010000008.1"/>
</dbReference>
<organism evidence="1 2">
    <name type="scientific">Litoribacter ruber</name>
    <dbReference type="NCBI Taxonomy" id="702568"/>
    <lineage>
        <taxon>Bacteria</taxon>
        <taxon>Pseudomonadati</taxon>
        <taxon>Bacteroidota</taxon>
        <taxon>Cytophagia</taxon>
        <taxon>Cytophagales</taxon>
        <taxon>Cyclobacteriaceae</taxon>
        <taxon>Litoribacter</taxon>
    </lineage>
</organism>
<comment type="caution">
    <text evidence="1">The sequence shown here is derived from an EMBL/GenBank/DDBJ whole genome shotgun (WGS) entry which is preliminary data.</text>
</comment>
<reference evidence="1 2" key="1">
    <citation type="submission" date="2021-05" db="EMBL/GenBank/DDBJ databases">
        <authorList>
            <person name="Zhang Z.D."/>
            <person name="Osman G."/>
        </authorList>
    </citation>
    <scope>NUCLEOTIDE SEQUENCE [LARGE SCALE GENOMIC DNA]</scope>
    <source>
        <strain evidence="1 2">KCTC 32217</strain>
    </source>
</reference>
<dbReference type="EMBL" id="JAHCMY010000002">
    <property type="protein sequence ID" value="MBS9523527.1"/>
    <property type="molecule type" value="Genomic_DNA"/>
</dbReference>
<dbReference type="AlphaFoldDB" id="A0AAP2CKK7"/>
<dbReference type="InterPro" id="IPR031977">
    <property type="entry name" value="DUF4783"/>
</dbReference>
<gene>
    <name evidence="1" type="ORF">KI659_05780</name>
</gene>
<proteinExistence type="predicted"/>
<keyword evidence="2" id="KW-1185">Reference proteome</keyword>
<accession>A0AAP2CKK7</accession>
<dbReference type="Proteomes" id="UP001319104">
    <property type="component" value="Unassembled WGS sequence"/>
</dbReference>
<dbReference type="Pfam" id="PF16022">
    <property type="entry name" value="DUF4783"/>
    <property type="match status" value="1"/>
</dbReference>
<protein>
    <submittedName>
        <fullName evidence="1">DUF4783 domain-containing protein</fullName>
    </submittedName>
</protein>
<evidence type="ECO:0000313" key="1">
    <source>
        <dbReference type="EMBL" id="MBS9523527.1"/>
    </source>
</evidence>
<sequence>MKTPNALSALVLSFLLLLPVVANGLAVEEIVTSFKIGSSRDLAKYFENTVELNVNGSQGDFSRSQAELVFRDFFKRYPAEDFQVVHKGESLQNIKYMIGYYSSQECTFRVLIKAREVNDQMRIYSMDFKKD</sequence>